<dbReference type="AlphaFoldDB" id="A0A7L2ZDL5"/>
<sequence length="113" mass="12588">RMALSVLLKRSQDVLHRYIEDERLSGKCPLPRQQVTEIIFVLKAVSTLIDSLKKTQPENVDSSTWAQVIALYPTLVECITCSSSEVCSALKEALVPFKDFMHPPAAKVQNGES</sequence>
<reference evidence="2 3" key="1">
    <citation type="submission" date="2019-09" db="EMBL/GenBank/DDBJ databases">
        <title>Bird 10,000 Genomes (B10K) Project - Family phase.</title>
        <authorList>
            <person name="Zhang G."/>
        </authorList>
    </citation>
    <scope>NUCLEOTIDE SEQUENCE [LARGE SCALE GENOMIC DNA]</scope>
    <source>
        <strain evidence="2">B10K-DU-012-46</strain>
    </source>
</reference>
<name>A0A7L2ZDL5_9PASE</name>
<feature type="non-terminal residue" evidence="2">
    <location>
        <position position="1"/>
    </location>
</feature>
<dbReference type="Pfam" id="PF16206">
    <property type="entry name" value="Mon2_C"/>
    <property type="match status" value="1"/>
</dbReference>
<dbReference type="Proteomes" id="UP000553798">
    <property type="component" value="Unassembled WGS sequence"/>
</dbReference>
<feature type="domain" description="Mon2 C-terminal" evidence="1">
    <location>
        <begin position="1"/>
        <end position="104"/>
    </location>
</feature>
<evidence type="ECO:0000313" key="2">
    <source>
        <dbReference type="EMBL" id="NXT04686.1"/>
    </source>
</evidence>
<accession>A0A7L2ZDL5</accession>
<dbReference type="InterPro" id="IPR032817">
    <property type="entry name" value="Mon2_C"/>
</dbReference>
<protein>
    <submittedName>
        <fullName evidence="2">MON2 protein</fullName>
    </submittedName>
</protein>
<evidence type="ECO:0000313" key="3">
    <source>
        <dbReference type="Proteomes" id="UP000553798"/>
    </source>
</evidence>
<organism evidence="2 3">
    <name type="scientific">Prunella fulvescens</name>
    <name type="common">Brown accentor</name>
    <dbReference type="NCBI Taxonomy" id="670355"/>
    <lineage>
        <taxon>Eukaryota</taxon>
        <taxon>Metazoa</taxon>
        <taxon>Chordata</taxon>
        <taxon>Craniata</taxon>
        <taxon>Vertebrata</taxon>
        <taxon>Euteleostomi</taxon>
        <taxon>Archelosauria</taxon>
        <taxon>Archosauria</taxon>
        <taxon>Dinosauria</taxon>
        <taxon>Saurischia</taxon>
        <taxon>Theropoda</taxon>
        <taxon>Coelurosauria</taxon>
        <taxon>Aves</taxon>
        <taxon>Neognathae</taxon>
        <taxon>Neoaves</taxon>
        <taxon>Telluraves</taxon>
        <taxon>Australaves</taxon>
        <taxon>Passeriformes</taxon>
        <taxon>Passeroidea</taxon>
        <taxon>Prunellidae</taxon>
        <taxon>Prunella</taxon>
    </lineage>
</organism>
<comment type="caution">
    <text evidence="2">The sequence shown here is derived from an EMBL/GenBank/DDBJ whole genome shotgun (WGS) entry which is preliminary data.</text>
</comment>
<evidence type="ECO:0000259" key="1">
    <source>
        <dbReference type="Pfam" id="PF16206"/>
    </source>
</evidence>
<proteinExistence type="predicted"/>
<dbReference type="EMBL" id="VZTP01003173">
    <property type="protein sequence ID" value="NXT04686.1"/>
    <property type="molecule type" value="Genomic_DNA"/>
</dbReference>
<feature type="non-terminal residue" evidence="2">
    <location>
        <position position="113"/>
    </location>
</feature>
<gene>
    <name evidence="2" type="primary">Mon2_0</name>
    <name evidence="2" type="ORF">PRUFUL_R14876</name>
</gene>
<keyword evidence="3" id="KW-1185">Reference proteome</keyword>